<dbReference type="PANTHER" id="PTHR47197">
    <property type="entry name" value="PROTEIN NIRF"/>
    <property type="match status" value="1"/>
</dbReference>
<evidence type="ECO:0000313" key="2">
    <source>
        <dbReference type="EMBL" id="BBE19909.1"/>
    </source>
</evidence>
<dbReference type="InterPro" id="IPR011045">
    <property type="entry name" value="N2O_reductase_N"/>
</dbReference>
<dbReference type="AlphaFoldDB" id="A0A5K7SEK2"/>
<keyword evidence="1" id="KW-0732">Signal</keyword>
<gene>
    <name evidence="2" type="ORF">AQPE_4097</name>
</gene>
<dbReference type="InterPro" id="IPR011964">
    <property type="entry name" value="YVTN_b-propeller_repeat"/>
</dbReference>
<protein>
    <recommendedName>
        <fullName evidence="4">Surface antigen protein</fullName>
    </recommendedName>
</protein>
<dbReference type="KEGG" id="anf:AQPE_4097"/>
<dbReference type="PROSITE" id="PS51257">
    <property type="entry name" value="PROKAR_LIPOPROTEIN"/>
    <property type="match status" value="1"/>
</dbReference>
<feature type="signal peptide" evidence="1">
    <location>
        <begin position="1"/>
        <end position="20"/>
    </location>
</feature>
<feature type="chain" id="PRO_5024417286" description="Surface antigen protein" evidence="1">
    <location>
        <begin position="21"/>
        <end position="392"/>
    </location>
</feature>
<dbReference type="EMBL" id="AP018694">
    <property type="protein sequence ID" value="BBE19909.1"/>
    <property type="molecule type" value="Genomic_DNA"/>
</dbReference>
<evidence type="ECO:0000256" key="1">
    <source>
        <dbReference type="SAM" id="SignalP"/>
    </source>
</evidence>
<accession>A0A5K7SEK2</accession>
<proteinExistence type="predicted"/>
<sequence>MKNIKTALAVLIGSATLFLACSKDETSTGDVMVNFDAAYVVNGESSTISVINITTNKVENTIDLTKLQSSSGESQMEMGMTNMWPLHIYISSDNSKLIIAAPGMDFSEGHGMMQTSSTGSATDAHSQHHSGSATTMVMSGRILVLDAVTGDLIKEIALEEMVHNAIFSPDGKELWTAIMMPEGKIKVFDATSYSLLYTIPVGQMPAEVTFSDDGKKAFVANGMSNTVTIVDAVSKKVLETTEVGANPVGAWPGMDGMMNVDNEDGQSISMIDGVTNMMTDTLDLGFMPGMVARNTMMNQMWVSDPNGSKIHMWETNNGGVHMIGKSYDDYTHKGEVTVGSGAHAIAFNKDGTVGYVTNQAEGTVSVVDIPNLKETMKITVGKKPNGIVMRFK</sequence>
<dbReference type="SUPFAM" id="SSF50974">
    <property type="entry name" value="Nitrous oxide reductase, N-terminal domain"/>
    <property type="match status" value="1"/>
</dbReference>
<dbReference type="InterPro" id="IPR015943">
    <property type="entry name" value="WD40/YVTN_repeat-like_dom_sf"/>
</dbReference>
<dbReference type="NCBIfam" id="TIGR02276">
    <property type="entry name" value="beta_rpt_yvtn"/>
    <property type="match status" value="2"/>
</dbReference>
<evidence type="ECO:0000313" key="3">
    <source>
        <dbReference type="Proteomes" id="UP001193389"/>
    </source>
</evidence>
<dbReference type="Gene3D" id="2.130.10.10">
    <property type="entry name" value="YVTN repeat-like/Quinoprotein amine dehydrogenase"/>
    <property type="match status" value="3"/>
</dbReference>
<dbReference type="InterPro" id="IPR051200">
    <property type="entry name" value="Host-pathogen_enzymatic-act"/>
</dbReference>
<evidence type="ECO:0008006" key="4">
    <source>
        <dbReference type="Google" id="ProtNLM"/>
    </source>
</evidence>
<organism evidence="2 3">
    <name type="scientific">Aquipluma nitroreducens</name>
    <dbReference type="NCBI Taxonomy" id="2010828"/>
    <lineage>
        <taxon>Bacteria</taxon>
        <taxon>Pseudomonadati</taxon>
        <taxon>Bacteroidota</taxon>
        <taxon>Bacteroidia</taxon>
        <taxon>Marinilabiliales</taxon>
        <taxon>Prolixibacteraceae</taxon>
        <taxon>Aquipluma</taxon>
    </lineage>
</organism>
<keyword evidence="3" id="KW-1185">Reference proteome</keyword>
<dbReference type="RefSeq" id="WP_318348116.1">
    <property type="nucleotide sequence ID" value="NZ_AP018694.1"/>
</dbReference>
<name>A0A5K7SEK2_9BACT</name>
<dbReference type="Proteomes" id="UP001193389">
    <property type="component" value="Chromosome"/>
</dbReference>
<dbReference type="PANTHER" id="PTHR47197:SF3">
    <property type="entry name" value="DIHYDRO-HEME D1 DEHYDROGENASE"/>
    <property type="match status" value="1"/>
</dbReference>
<reference evidence="2" key="1">
    <citation type="journal article" date="2020" name="Int. J. Syst. Evol. Microbiol.">
        <title>Aquipluma nitroreducens gen. nov. sp. nov., a novel facultatively anaerobic bacterium isolated from a freshwater lake.</title>
        <authorList>
            <person name="Watanabe M."/>
            <person name="Kojima H."/>
            <person name="Fukui M."/>
        </authorList>
    </citation>
    <scope>NUCLEOTIDE SEQUENCE</scope>
    <source>
        <strain evidence="2">MeG22</strain>
    </source>
</reference>